<dbReference type="Proteomes" id="UP000520770">
    <property type="component" value="Unassembled WGS sequence"/>
</dbReference>
<keyword evidence="7" id="KW-1185">Reference proteome</keyword>
<proteinExistence type="predicted"/>
<keyword evidence="2" id="KW-0732">Signal</keyword>
<evidence type="ECO:0008006" key="9">
    <source>
        <dbReference type="Google" id="ProtNLM"/>
    </source>
</evidence>
<evidence type="ECO:0000313" key="5">
    <source>
        <dbReference type="EMBL" id="MBB4445596.1"/>
    </source>
</evidence>
<evidence type="ECO:0000313" key="3">
    <source>
        <dbReference type="EMBL" id="MBB4346698.1"/>
    </source>
</evidence>
<dbReference type="AlphaFoldDB" id="A0A7W6XAH5"/>
<gene>
    <name evidence="4" type="ORF">GGE31_001379</name>
    <name evidence="3" type="ORF">GGE33_000406</name>
    <name evidence="5" type="ORF">GGE35_001378</name>
</gene>
<accession>A0A7W6XAH5</accession>
<protein>
    <recommendedName>
        <fullName evidence="9">Lipoprotein</fullName>
    </recommendedName>
</protein>
<evidence type="ECO:0000256" key="2">
    <source>
        <dbReference type="SAM" id="SignalP"/>
    </source>
</evidence>
<evidence type="ECO:0000256" key="1">
    <source>
        <dbReference type="SAM" id="MobiDB-lite"/>
    </source>
</evidence>
<evidence type="ECO:0000313" key="4">
    <source>
        <dbReference type="EMBL" id="MBB4410908.1"/>
    </source>
</evidence>
<reference evidence="6 7" key="1">
    <citation type="submission" date="2020-08" db="EMBL/GenBank/DDBJ databases">
        <title>Genomic Encyclopedia of Type Strains, Phase IV (KMG-V): Genome sequencing to study the core and pangenomes of soil and plant-associated prokaryotes.</title>
        <authorList>
            <person name="Whitman W."/>
        </authorList>
    </citation>
    <scope>NUCLEOTIDE SEQUENCE [LARGE SCALE GENOMIC DNA]</scope>
    <source>
        <strain evidence="4 7">SEMIA 444</strain>
        <strain evidence="3 6">SEMIA 448</strain>
        <strain evidence="5 8">SEMIA 452</strain>
    </source>
</reference>
<evidence type="ECO:0000313" key="6">
    <source>
        <dbReference type="Proteomes" id="UP000520770"/>
    </source>
</evidence>
<dbReference type="EMBL" id="JACIGY010000001">
    <property type="protein sequence ID" value="MBB4410908.1"/>
    <property type="molecule type" value="Genomic_DNA"/>
</dbReference>
<organism evidence="4 7">
    <name type="scientific">Aliirhizobium cellulosilyticum</name>
    <dbReference type="NCBI Taxonomy" id="393664"/>
    <lineage>
        <taxon>Bacteria</taxon>
        <taxon>Pseudomonadati</taxon>
        <taxon>Pseudomonadota</taxon>
        <taxon>Alphaproteobacteria</taxon>
        <taxon>Hyphomicrobiales</taxon>
        <taxon>Rhizobiaceae</taxon>
        <taxon>Aliirhizobium</taxon>
    </lineage>
</organism>
<dbReference type="Proteomes" id="UP000576087">
    <property type="component" value="Unassembled WGS sequence"/>
</dbReference>
<dbReference type="EMBL" id="JACIGW010000001">
    <property type="protein sequence ID" value="MBB4346698.1"/>
    <property type="molecule type" value="Genomic_DNA"/>
</dbReference>
<dbReference type="RefSeq" id="WP_183821058.1">
    <property type="nucleotide sequence ID" value="NZ_JACIGW010000001.1"/>
</dbReference>
<name>A0A7W6XAH5_9HYPH</name>
<feature type="signal peptide" evidence="2">
    <location>
        <begin position="1"/>
        <end position="22"/>
    </location>
</feature>
<evidence type="ECO:0000313" key="8">
    <source>
        <dbReference type="Proteomes" id="UP000576087"/>
    </source>
</evidence>
<evidence type="ECO:0000313" key="7">
    <source>
        <dbReference type="Proteomes" id="UP000524535"/>
    </source>
</evidence>
<comment type="caution">
    <text evidence="4">The sequence shown here is derived from an EMBL/GenBank/DDBJ whole genome shotgun (WGS) entry which is preliminary data.</text>
</comment>
<feature type="chain" id="PRO_5036405087" description="Lipoprotein" evidence="2">
    <location>
        <begin position="23"/>
        <end position="242"/>
    </location>
</feature>
<feature type="compositionally biased region" description="Basic and acidic residues" evidence="1">
    <location>
        <begin position="227"/>
        <end position="242"/>
    </location>
</feature>
<dbReference type="EMBL" id="JACIHM010000001">
    <property type="protein sequence ID" value="MBB4445596.1"/>
    <property type="molecule type" value="Genomic_DNA"/>
</dbReference>
<dbReference type="PROSITE" id="PS51257">
    <property type="entry name" value="PROKAR_LIPOPROTEIN"/>
    <property type="match status" value="1"/>
</dbReference>
<feature type="region of interest" description="Disordered" evidence="1">
    <location>
        <begin position="203"/>
        <end position="242"/>
    </location>
</feature>
<sequence>MFRLIICAGLFVGLAGCSPNMAVKPVQFGETKGVVSGANLRLVTERRRSAYPSVVCSEPSPDYAVAFGSNRTLKVTPPAGSSRSTVETGSETSEFVLEGEGRAEAVLALRDGLYTACQSYANGIIGKDAYAIILSQYGNLLLGLVGKAGAGAVPASGPNAAMSAMTVACISGHDGSRPGSTSNSLLTHQFCSKVLRAALARSGPSVGVTVNPTKKDDPVKAKPGGKSPDKGADGEKKGEAAR</sequence>
<dbReference type="Proteomes" id="UP000524535">
    <property type="component" value="Unassembled WGS sequence"/>
</dbReference>